<dbReference type="OrthoDB" id="292964at2759"/>
<name>G0QTB9_ICHMU</name>
<protein>
    <submittedName>
        <fullName evidence="2">Ubiquitin carboxyl-terminal hydrolase family protein, putative</fullName>
        <ecNumber evidence="2">3.1.2.15</ecNumber>
    </submittedName>
</protein>
<keyword evidence="2" id="KW-0378">Hydrolase</keyword>
<keyword evidence="3" id="KW-1185">Reference proteome</keyword>
<evidence type="ECO:0000313" key="2">
    <source>
        <dbReference type="EMBL" id="EGR31554.1"/>
    </source>
</evidence>
<dbReference type="GO" id="GO:0004843">
    <property type="term" value="F:cysteine-type deubiquitinase activity"/>
    <property type="evidence" value="ECO:0007669"/>
    <property type="project" value="InterPro"/>
</dbReference>
<evidence type="ECO:0000313" key="3">
    <source>
        <dbReference type="Proteomes" id="UP000008983"/>
    </source>
</evidence>
<reference evidence="2 3" key="1">
    <citation type="submission" date="2011-07" db="EMBL/GenBank/DDBJ databases">
        <authorList>
            <person name="Coyne R."/>
            <person name="Brami D."/>
            <person name="Johnson J."/>
            <person name="Hostetler J."/>
            <person name="Hannick L."/>
            <person name="Clark T."/>
            <person name="Cassidy-Hanley D."/>
            <person name="Inman J."/>
        </authorList>
    </citation>
    <scope>NUCLEOTIDE SEQUENCE [LARGE SCALE GENOMIC DNA]</scope>
    <source>
        <strain evidence="2 3">G5</strain>
    </source>
</reference>
<dbReference type="GeneID" id="14907673"/>
<dbReference type="GO" id="GO:0016579">
    <property type="term" value="P:protein deubiquitination"/>
    <property type="evidence" value="ECO:0007669"/>
    <property type="project" value="InterPro"/>
</dbReference>
<dbReference type="RefSeq" id="XP_004035040.1">
    <property type="nucleotide sequence ID" value="XM_004034992.1"/>
</dbReference>
<dbReference type="STRING" id="857967.G0QTB9"/>
<dbReference type="Pfam" id="PF00443">
    <property type="entry name" value="UCH"/>
    <property type="match status" value="1"/>
</dbReference>
<dbReference type="InParanoid" id="G0QTB9"/>
<dbReference type="Proteomes" id="UP000008983">
    <property type="component" value="Unassembled WGS sequence"/>
</dbReference>
<feature type="domain" description="Peptidase C19 ubiquitin carboxyl-terminal hydrolase" evidence="1">
    <location>
        <begin position="2"/>
        <end position="95"/>
    </location>
</feature>
<dbReference type="EMBL" id="GL983849">
    <property type="protein sequence ID" value="EGR31554.1"/>
    <property type="molecule type" value="Genomic_DNA"/>
</dbReference>
<evidence type="ECO:0000259" key="1">
    <source>
        <dbReference type="Pfam" id="PF00443"/>
    </source>
</evidence>
<dbReference type="SUPFAM" id="SSF54001">
    <property type="entry name" value="Cysteine proteinases"/>
    <property type="match status" value="1"/>
</dbReference>
<dbReference type="InterPro" id="IPR038765">
    <property type="entry name" value="Papain-like_cys_pep_sf"/>
</dbReference>
<dbReference type="PANTHER" id="PTHR21646">
    <property type="entry name" value="UBIQUITIN CARBOXYL-TERMINAL HYDROLASE"/>
    <property type="match status" value="1"/>
</dbReference>
<gene>
    <name evidence="2" type="ORF">IMG5_107740</name>
</gene>
<dbReference type="InterPro" id="IPR050185">
    <property type="entry name" value="Ub_carboxyl-term_hydrolase"/>
</dbReference>
<proteinExistence type="predicted"/>
<sequence>MFNGYQQHDAQEFLALFLDVVHEDLNRVKVKILTQEIESEGKDDQLLSKLHWENHLKRNSSVIVDLIQVSCQEQFHFNINQNTTIEILIEFMSRKHNINKNKLLFCSLTSFRPVLYELDEDTSQIEFSQCLLIPVFCGNSNCNNCELPFSDEITLQQIVDKIIDKSSF</sequence>
<dbReference type="AlphaFoldDB" id="G0QTB9"/>
<dbReference type="eggNOG" id="KOG1870">
    <property type="taxonomic scope" value="Eukaryota"/>
</dbReference>
<dbReference type="InterPro" id="IPR001394">
    <property type="entry name" value="Peptidase_C19_UCH"/>
</dbReference>
<accession>G0QTB9</accession>
<dbReference type="Gene3D" id="3.90.70.10">
    <property type="entry name" value="Cysteine proteinases"/>
    <property type="match status" value="1"/>
</dbReference>
<dbReference type="EC" id="3.1.2.15" evidence="2"/>
<organism evidence="2 3">
    <name type="scientific">Ichthyophthirius multifiliis</name>
    <name type="common">White spot disease agent</name>
    <name type="synonym">Ich</name>
    <dbReference type="NCBI Taxonomy" id="5932"/>
    <lineage>
        <taxon>Eukaryota</taxon>
        <taxon>Sar</taxon>
        <taxon>Alveolata</taxon>
        <taxon>Ciliophora</taxon>
        <taxon>Intramacronucleata</taxon>
        <taxon>Oligohymenophorea</taxon>
        <taxon>Hymenostomatida</taxon>
        <taxon>Ophryoglenina</taxon>
        <taxon>Ichthyophthirius</taxon>
    </lineage>
</organism>